<dbReference type="EC" id="2.7.7.101" evidence="12"/>
<name>A0ABP4ZTL7_9MICO</name>
<keyword evidence="11 12" id="KW-0804">Transcription</keyword>
<keyword evidence="3 12" id="KW-0808">Transferase</keyword>
<dbReference type="CDD" id="cd03364">
    <property type="entry name" value="TOPRIM_DnaG_primases"/>
    <property type="match status" value="1"/>
</dbReference>
<keyword evidence="1 12" id="KW-0240">DNA-directed RNA polymerase</keyword>
<evidence type="ECO:0000256" key="8">
    <source>
        <dbReference type="ARBA" id="ARBA00022833"/>
    </source>
</evidence>
<dbReference type="Gene3D" id="3.90.980.10">
    <property type="entry name" value="DNA primase, catalytic core, N-terminal domain"/>
    <property type="match status" value="1"/>
</dbReference>
<dbReference type="InterPro" id="IPR006295">
    <property type="entry name" value="DNA_primase_DnaG"/>
</dbReference>
<evidence type="ECO:0000256" key="10">
    <source>
        <dbReference type="ARBA" id="ARBA00023125"/>
    </source>
</evidence>
<comment type="cofactor">
    <cofactor evidence="12">
        <name>Zn(2+)</name>
        <dbReference type="ChEBI" id="CHEBI:29105"/>
    </cofactor>
    <text evidence="12">Binds 1 zinc ion per monomer.</text>
</comment>
<dbReference type="Pfam" id="PF08275">
    <property type="entry name" value="DNAG_N"/>
    <property type="match status" value="1"/>
</dbReference>
<evidence type="ECO:0000313" key="16">
    <source>
        <dbReference type="Proteomes" id="UP001501094"/>
    </source>
</evidence>
<dbReference type="SMART" id="SM00766">
    <property type="entry name" value="DnaG_DnaB_bind"/>
    <property type="match status" value="1"/>
</dbReference>
<feature type="domain" description="Toprim" evidence="14">
    <location>
        <begin position="297"/>
        <end position="392"/>
    </location>
</feature>
<evidence type="ECO:0000256" key="6">
    <source>
        <dbReference type="ARBA" id="ARBA00022723"/>
    </source>
</evidence>
<comment type="function">
    <text evidence="12">RNA polymerase that catalyzes the synthesis of short RNA molecules used as primers for DNA polymerase during DNA replication.</text>
</comment>
<dbReference type="SUPFAM" id="SSF57783">
    <property type="entry name" value="Zinc beta-ribbon"/>
    <property type="match status" value="1"/>
</dbReference>
<sequence>MYSDKSRYCVGASPAAGAPAEGPARASPSPHRLVAVAGIIRREDVDEVRERARIEEVISAHVTLKPAGVGSLKGLCPFHDERSPSFNVRPSVGRYHCFGCGEGGDVFTFLMKMDGMGFAEAVEHLAAQVGVQLRYEDGGPQRPRDEPGKRQRLLDAHRVAAEFYAEQLMTPGAAPARRMLAERSFERADAELFGVGYAPQGWDNLTRHLQGRGYTRDELLAAGLVSQGQRGVYDRFRGRVVWPIRDVTGGVIGFGARRLYDDDQGPKYLNTPETPLYKKSQVLYGIDLAKREIAKDKQVVIVEGYTDVMAAHLSGVTTAVATCGTAFGADHAKVVRRLMGDTAVGGGLQLRSGTSLGGEVIFTFDGDEAGKKAANRAYSEDQRFYAQTFVAVADDGMDPCDLRLARGPEAVKSLVKGRVPLFQFVIQTDLDGFDLDTAEGRVGALRTAAPRVAGIRDSALRPEYVRMLAGWLGMDERTVGREVQRAASTPARDSGPDRSSGTTTAAGRGTAGTGEPRGGEAPAPPGLPAPDPRDPVARAEHLALAVVLQYPQHVPETFDELGPDAFLTPAWRAVHESVVAAGGAVTGKAVGPAAWVDEVLDRAPDVVAPLVTRLAVADLPEDREAAIPGFVEGVVRGLVDLGLNRRIAQARSRLQRLDPSADFEAYQAAFAELTRIESTRRALRETA</sequence>
<evidence type="ECO:0000256" key="7">
    <source>
        <dbReference type="ARBA" id="ARBA00022771"/>
    </source>
</evidence>
<dbReference type="Gene3D" id="3.40.1360.10">
    <property type="match status" value="1"/>
</dbReference>
<dbReference type="EMBL" id="BAAANL010000005">
    <property type="protein sequence ID" value="GAA1867530.1"/>
    <property type="molecule type" value="Genomic_DNA"/>
</dbReference>
<keyword evidence="2 12" id="KW-0639">Primosome</keyword>
<dbReference type="NCBIfam" id="TIGR01391">
    <property type="entry name" value="dnaG"/>
    <property type="match status" value="1"/>
</dbReference>
<evidence type="ECO:0000256" key="13">
    <source>
        <dbReference type="SAM" id="MobiDB-lite"/>
    </source>
</evidence>
<dbReference type="HAMAP" id="MF_00974">
    <property type="entry name" value="DNA_primase_DnaG"/>
    <property type="match status" value="1"/>
</dbReference>
<organism evidence="15 16">
    <name type="scientific">Myceligenerans crystallogenes</name>
    <dbReference type="NCBI Taxonomy" id="316335"/>
    <lineage>
        <taxon>Bacteria</taxon>
        <taxon>Bacillati</taxon>
        <taxon>Actinomycetota</taxon>
        <taxon>Actinomycetes</taxon>
        <taxon>Micrococcales</taxon>
        <taxon>Promicromonosporaceae</taxon>
        <taxon>Myceligenerans</taxon>
    </lineage>
</organism>
<dbReference type="PANTHER" id="PTHR30313">
    <property type="entry name" value="DNA PRIMASE"/>
    <property type="match status" value="1"/>
</dbReference>
<keyword evidence="8 12" id="KW-0862">Zinc</keyword>
<comment type="domain">
    <text evidence="12">Contains an N-terminal zinc-binding domain, a central core domain that contains the primase activity, and a C-terminal DnaB-binding domain.</text>
</comment>
<dbReference type="PANTHER" id="PTHR30313:SF2">
    <property type="entry name" value="DNA PRIMASE"/>
    <property type="match status" value="1"/>
</dbReference>
<dbReference type="InterPro" id="IPR019475">
    <property type="entry name" value="DNA_primase_DnaB-bd"/>
</dbReference>
<evidence type="ECO:0000259" key="14">
    <source>
        <dbReference type="PROSITE" id="PS50880"/>
    </source>
</evidence>
<dbReference type="InterPro" id="IPR030846">
    <property type="entry name" value="DnaG_bac"/>
</dbReference>
<comment type="subunit">
    <text evidence="12">Monomer. Interacts with DnaB.</text>
</comment>
<dbReference type="InterPro" id="IPR034151">
    <property type="entry name" value="TOPRIM_DnaG_bac"/>
</dbReference>
<keyword evidence="7 12" id="KW-0863">Zinc-finger</keyword>
<proteinExistence type="inferred from homology"/>
<keyword evidence="9" id="KW-0460">Magnesium</keyword>
<comment type="catalytic activity">
    <reaction evidence="12">
        <text>ssDNA + n NTP = ssDNA/pppN(pN)n-1 hybrid + (n-1) diphosphate.</text>
        <dbReference type="EC" id="2.7.7.101"/>
    </reaction>
</comment>
<dbReference type="SUPFAM" id="SSF56731">
    <property type="entry name" value="DNA primase core"/>
    <property type="match status" value="1"/>
</dbReference>
<evidence type="ECO:0000256" key="9">
    <source>
        <dbReference type="ARBA" id="ARBA00022842"/>
    </source>
</evidence>
<dbReference type="InterPro" id="IPR002694">
    <property type="entry name" value="Znf_CHC2"/>
</dbReference>
<dbReference type="Pfam" id="PF10410">
    <property type="entry name" value="DnaB_bind"/>
    <property type="match status" value="1"/>
</dbReference>
<keyword evidence="5 12" id="KW-0235">DNA replication</keyword>
<evidence type="ECO:0000256" key="1">
    <source>
        <dbReference type="ARBA" id="ARBA00022478"/>
    </source>
</evidence>
<dbReference type="InterPro" id="IPR013264">
    <property type="entry name" value="DNAG_N"/>
</dbReference>
<evidence type="ECO:0000256" key="12">
    <source>
        <dbReference type="HAMAP-Rule" id="MF_00974"/>
    </source>
</evidence>
<dbReference type="InterPro" id="IPR006171">
    <property type="entry name" value="TOPRIM_dom"/>
</dbReference>
<dbReference type="InterPro" id="IPR013173">
    <property type="entry name" value="DNA_primase_DnaG_DnaB-bd_dom"/>
</dbReference>
<evidence type="ECO:0000256" key="3">
    <source>
        <dbReference type="ARBA" id="ARBA00022679"/>
    </source>
</evidence>
<dbReference type="Proteomes" id="UP001501094">
    <property type="component" value="Unassembled WGS sequence"/>
</dbReference>
<dbReference type="SMART" id="SM00493">
    <property type="entry name" value="TOPRIM"/>
    <property type="match status" value="1"/>
</dbReference>
<keyword evidence="16" id="KW-1185">Reference proteome</keyword>
<dbReference type="InterPro" id="IPR036977">
    <property type="entry name" value="DNA_primase_Znf_CHC2"/>
</dbReference>
<feature type="region of interest" description="Disordered" evidence="13">
    <location>
        <begin position="482"/>
        <end position="535"/>
    </location>
</feature>
<keyword evidence="4 12" id="KW-0548">Nucleotidyltransferase</keyword>
<dbReference type="Pfam" id="PF01807">
    <property type="entry name" value="Zn_ribbon_DnaG"/>
    <property type="match status" value="1"/>
</dbReference>
<dbReference type="InterPro" id="IPR037068">
    <property type="entry name" value="DNA_primase_core_N_sf"/>
</dbReference>
<comment type="similarity">
    <text evidence="12">Belongs to the DnaG primase family.</text>
</comment>
<protein>
    <recommendedName>
        <fullName evidence="12">DNA primase</fullName>
        <ecNumber evidence="12">2.7.7.101</ecNumber>
    </recommendedName>
</protein>
<feature type="zinc finger region" description="CHC2-type" evidence="12">
    <location>
        <begin position="76"/>
        <end position="100"/>
    </location>
</feature>
<reference evidence="16" key="1">
    <citation type="journal article" date="2019" name="Int. J. Syst. Evol. Microbiol.">
        <title>The Global Catalogue of Microorganisms (GCM) 10K type strain sequencing project: providing services to taxonomists for standard genome sequencing and annotation.</title>
        <authorList>
            <consortium name="The Broad Institute Genomics Platform"/>
            <consortium name="The Broad Institute Genome Sequencing Center for Infectious Disease"/>
            <person name="Wu L."/>
            <person name="Ma J."/>
        </authorList>
    </citation>
    <scope>NUCLEOTIDE SEQUENCE [LARGE SCALE GENOMIC DNA]</scope>
    <source>
        <strain evidence="16">JCM 14326</strain>
    </source>
</reference>
<evidence type="ECO:0000256" key="4">
    <source>
        <dbReference type="ARBA" id="ARBA00022695"/>
    </source>
</evidence>
<dbReference type="SMART" id="SM00400">
    <property type="entry name" value="ZnF_CHCC"/>
    <property type="match status" value="1"/>
</dbReference>
<gene>
    <name evidence="12 15" type="primary">dnaG</name>
    <name evidence="15" type="ORF">GCM10009751_27210</name>
</gene>
<keyword evidence="6 12" id="KW-0479">Metal-binding</keyword>
<dbReference type="Pfam" id="PF08278">
    <property type="entry name" value="DnaG_DnaB_bind"/>
    <property type="match status" value="1"/>
</dbReference>
<evidence type="ECO:0000256" key="5">
    <source>
        <dbReference type="ARBA" id="ARBA00022705"/>
    </source>
</evidence>
<dbReference type="PROSITE" id="PS50880">
    <property type="entry name" value="TOPRIM"/>
    <property type="match status" value="1"/>
</dbReference>
<accession>A0ABP4ZTL7</accession>
<keyword evidence="10 12" id="KW-0238">DNA-binding</keyword>
<evidence type="ECO:0000313" key="15">
    <source>
        <dbReference type="EMBL" id="GAA1867530.1"/>
    </source>
</evidence>
<comment type="caution">
    <text evidence="15">The sequence shown here is derived from an EMBL/GenBank/DDBJ whole genome shotgun (WGS) entry which is preliminary data.</text>
</comment>
<evidence type="ECO:0000256" key="2">
    <source>
        <dbReference type="ARBA" id="ARBA00022515"/>
    </source>
</evidence>
<dbReference type="Pfam" id="PF13662">
    <property type="entry name" value="Toprim_4"/>
    <property type="match status" value="1"/>
</dbReference>
<dbReference type="Gene3D" id="3.90.580.10">
    <property type="entry name" value="Zinc finger, CHC2-type domain"/>
    <property type="match status" value="1"/>
</dbReference>
<dbReference type="InterPro" id="IPR050219">
    <property type="entry name" value="DnaG_primase"/>
</dbReference>
<evidence type="ECO:0000256" key="11">
    <source>
        <dbReference type="ARBA" id="ARBA00023163"/>
    </source>
</evidence>